<dbReference type="PROSITE" id="PS50111">
    <property type="entry name" value="CHEMOTAXIS_TRANSDUC_2"/>
    <property type="match status" value="1"/>
</dbReference>
<dbReference type="InterPro" id="IPR004089">
    <property type="entry name" value="MCPsignal_dom"/>
</dbReference>
<proteinExistence type="inferred from homology"/>
<comment type="similarity">
    <text evidence="2">Belongs to the methyl-accepting chemotaxis (MCP) protein family.</text>
</comment>
<feature type="region of interest" description="Disordered" evidence="4">
    <location>
        <begin position="638"/>
        <end position="691"/>
    </location>
</feature>
<dbReference type="Gene3D" id="1.10.287.950">
    <property type="entry name" value="Methyl-accepting chemotaxis protein"/>
    <property type="match status" value="1"/>
</dbReference>
<evidence type="ECO:0000256" key="1">
    <source>
        <dbReference type="ARBA" id="ARBA00022500"/>
    </source>
</evidence>
<evidence type="ECO:0000256" key="3">
    <source>
        <dbReference type="PROSITE-ProRule" id="PRU00284"/>
    </source>
</evidence>
<dbReference type="EMBL" id="CP146609">
    <property type="protein sequence ID" value="WWX23920.1"/>
    <property type="molecule type" value="Genomic_DNA"/>
</dbReference>
<evidence type="ECO:0000313" key="9">
    <source>
        <dbReference type="Proteomes" id="UP001385389"/>
    </source>
</evidence>
<feature type="domain" description="HAMP" evidence="7">
    <location>
        <begin position="345"/>
        <end position="397"/>
    </location>
</feature>
<dbReference type="Pfam" id="PF00015">
    <property type="entry name" value="MCPsignal"/>
    <property type="match status" value="1"/>
</dbReference>
<evidence type="ECO:0000313" key="8">
    <source>
        <dbReference type="EMBL" id="WWX23920.1"/>
    </source>
</evidence>
<keyword evidence="9" id="KW-1185">Reference proteome</keyword>
<dbReference type="Proteomes" id="UP001385389">
    <property type="component" value="Chromosome"/>
</dbReference>
<dbReference type="PANTHER" id="PTHR43531">
    <property type="entry name" value="PROTEIN ICFG"/>
    <property type="match status" value="1"/>
</dbReference>
<feature type="compositionally biased region" description="Acidic residues" evidence="4">
    <location>
        <begin position="678"/>
        <end position="691"/>
    </location>
</feature>
<dbReference type="InterPro" id="IPR051310">
    <property type="entry name" value="MCP_chemotaxis"/>
</dbReference>
<evidence type="ECO:0000256" key="4">
    <source>
        <dbReference type="SAM" id="MobiDB-lite"/>
    </source>
</evidence>
<dbReference type="RefSeq" id="WP_338669616.1">
    <property type="nucleotide sequence ID" value="NZ_CP146609.1"/>
</dbReference>
<dbReference type="Pfam" id="PF00672">
    <property type="entry name" value="HAMP"/>
    <property type="match status" value="1"/>
</dbReference>
<gene>
    <name evidence="8" type="ORF">V8V93_06840</name>
</gene>
<evidence type="ECO:0000256" key="5">
    <source>
        <dbReference type="SAM" id="Phobius"/>
    </source>
</evidence>
<keyword evidence="5" id="KW-0472">Membrane</keyword>
<evidence type="ECO:0000259" key="7">
    <source>
        <dbReference type="PROSITE" id="PS50885"/>
    </source>
</evidence>
<keyword evidence="1" id="KW-0145">Chemotaxis</keyword>
<reference evidence="8 9" key="1">
    <citation type="submission" date="2024-03" db="EMBL/GenBank/DDBJ databases">
        <title>Phenotype and Genome Characterization of a Sulfate-Reducing Bacterium Pseudodesulfovibrio sp. strain 5S69, isolated from Petroleum Reservoir in Tatarstan (Russia).</title>
        <authorList>
            <person name="Bidzhieva S.K."/>
            <person name="Kadnikov V."/>
            <person name="Tourova T.P."/>
            <person name="Samigullina S.R."/>
            <person name="Sokolova D.S."/>
            <person name="Poltaraus A.B."/>
            <person name="Avtukh A.N."/>
            <person name="Tereshina V.M."/>
            <person name="Mardanov A.V."/>
            <person name="Nazina T.N."/>
        </authorList>
    </citation>
    <scope>NUCLEOTIDE SEQUENCE [LARGE SCALE GENOMIC DNA]</scope>
    <source>
        <strain evidence="8 9">5S69</strain>
    </source>
</reference>
<keyword evidence="5" id="KW-1133">Transmembrane helix</keyword>
<dbReference type="InterPro" id="IPR003660">
    <property type="entry name" value="HAMP_dom"/>
</dbReference>
<dbReference type="PROSITE" id="PS50885">
    <property type="entry name" value="HAMP"/>
    <property type="match status" value="1"/>
</dbReference>
<protein>
    <submittedName>
        <fullName evidence="8">Methyl-accepting chemotaxis protein</fullName>
    </submittedName>
</protein>
<dbReference type="CDD" id="cd06225">
    <property type="entry name" value="HAMP"/>
    <property type="match status" value="1"/>
</dbReference>
<evidence type="ECO:0000256" key="2">
    <source>
        <dbReference type="ARBA" id="ARBA00029447"/>
    </source>
</evidence>
<keyword evidence="5" id="KW-0812">Transmembrane</keyword>
<keyword evidence="3" id="KW-0807">Transducer</keyword>
<organism evidence="8 9">
    <name type="scientific">Pseudodesulfovibrio methanolicus</name>
    <dbReference type="NCBI Taxonomy" id="3126690"/>
    <lineage>
        <taxon>Bacteria</taxon>
        <taxon>Pseudomonadati</taxon>
        <taxon>Thermodesulfobacteriota</taxon>
        <taxon>Desulfovibrionia</taxon>
        <taxon>Desulfovibrionales</taxon>
        <taxon>Desulfovibrionaceae</taxon>
    </lineage>
</organism>
<feature type="domain" description="Methyl-accepting transducer" evidence="6">
    <location>
        <begin position="402"/>
        <end position="617"/>
    </location>
</feature>
<dbReference type="PANTHER" id="PTHR43531:SF11">
    <property type="entry name" value="METHYL-ACCEPTING CHEMOTAXIS PROTEIN 3"/>
    <property type="match status" value="1"/>
</dbReference>
<accession>A0ABZ2IYZ5</accession>
<feature type="transmembrane region" description="Helical" evidence="5">
    <location>
        <begin position="322"/>
        <end position="343"/>
    </location>
</feature>
<feature type="transmembrane region" description="Helical" evidence="5">
    <location>
        <begin position="7"/>
        <end position="29"/>
    </location>
</feature>
<evidence type="ECO:0000259" key="6">
    <source>
        <dbReference type="PROSITE" id="PS50111"/>
    </source>
</evidence>
<name>A0ABZ2IYZ5_9BACT</name>
<dbReference type="SMART" id="SM00304">
    <property type="entry name" value="HAMP"/>
    <property type="match status" value="2"/>
</dbReference>
<dbReference type="SUPFAM" id="SSF58104">
    <property type="entry name" value="Methyl-accepting chemotaxis protein (MCP) signaling domain"/>
    <property type="match status" value="1"/>
</dbReference>
<dbReference type="SMART" id="SM00283">
    <property type="entry name" value="MA"/>
    <property type="match status" value="1"/>
</dbReference>
<sequence>MGIKWKLLLITGLPVSAILIIFAVGLTSFNVLDSNMVSVNDLHMDRATMIDADRDAYQAQVAVMKSETAPSMEALNTDKSDCTENMQQTWDRITGPAKNFSPDMDGDFNTFKTDFKAWETANNTILALTAETLAANLERDKEEKAAVGSFDAMREIINQLGEIADTRLKSALLPEGERRHTEQALSLILNADRDAYQTYVAQLLVIRSLDPAEIKKWADSFTENLGQTRDRVTQGARLLGPEGQKLEKNFLSLLDTWAAHSQKVVDLSTANADKNLKRITLLAESEKTFEAMRGSIDRLGQAEMARVETRMTDLGAVVNRTIWTYVLISLLFTLASVVVTLIFSSRMAAVMKRAAGVAAALSGGDFTVRLDVDRKDEIGQLAQAIGVMIDKLRSIVFEVQDSASNVASISEEMAGSSQTMSQGASEQAAAVEEVSASMEEMSSSISQNSESSNKTGEIAVRTADEARKGGEAVRQTVEAMTQIAEKISIIEEIARQTNLLALNAAIEAARAGEQGKGFAVVAAEVRKLAERSGTAAAEIGELSASSVEVAARAGKMLDSIVPSIEETAELIQEISAASNEQNAGASEINSALQQLDSVVQTNASSSEEIASTAEELSSHAVQLEATMAFFNLGHDSAGALPPRSVRTKAKPQAQPKPAMLPPAGGKRSAPEPVNGMDIDLEDDGDDAFERF</sequence>